<name>A0AAQ1SSR9_9PSED</name>
<dbReference type="Proteomes" id="UP000294335">
    <property type="component" value="Unassembled WGS sequence"/>
</dbReference>
<dbReference type="AlphaFoldDB" id="A0AAQ1SSR9"/>
<accession>A0AAQ1SSR9</accession>
<organism evidence="1 2">
    <name type="scientific">Pseudomonas inefficax</name>
    <dbReference type="NCBI Taxonomy" id="2078786"/>
    <lineage>
        <taxon>Bacteria</taxon>
        <taxon>Pseudomonadati</taxon>
        <taxon>Pseudomonadota</taxon>
        <taxon>Gammaproteobacteria</taxon>
        <taxon>Pseudomonadales</taxon>
        <taxon>Pseudomonadaceae</taxon>
        <taxon>Pseudomonas</taxon>
    </lineage>
</organism>
<protein>
    <submittedName>
        <fullName evidence="1">Uncharacterized protein</fullName>
    </submittedName>
</protein>
<gene>
    <name evidence="1" type="ORF">JV551A3_V1_740001</name>
</gene>
<reference evidence="1 2" key="1">
    <citation type="submission" date="2018-02" db="EMBL/GenBank/DDBJ databases">
        <authorList>
            <person name="Dubost A."/>
        </authorList>
    </citation>
    <scope>NUCLEOTIDE SEQUENCE [LARGE SCALE GENOMIC DNA]</scope>
    <source>
        <strain evidence="2">JV551A3</strain>
    </source>
</reference>
<keyword evidence="2" id="KW-1185">Reference proteome</keyword>
<evidence type="ECO:0000313" key="2">
    <source>
        <dbReference type="Proteomes" id="UP000294335"/>
    </source>
</evidence>
<comment type="caution">
    <text evidence="1">The sequence shown here is derived from an EMBL/GenBank/DDBJ whole genome shotgun (WGS) entry which is preliminary data.</text>
</comment>
<proteinExistence type="predicted"/>
<sequence length="59" mass="6293">MGRKAAPAICAAVLKSGTALRSIATQGRSYIDRASRDSVKENCAKAPQPINTGQWLHIL</sequence>
<dbReference type="EMBL" id="OPYN01000074">
    <property type="protein sequence ID" value="SPO60068.1"/>
    <property type="molecule type" value="Genomic_DNA"/>
</dbReference>
<evidence type="ECO:0000313" key="1">
    <source>
        <dbReference type="EMBL" id="SPO60068.1"/>
    </source>
</evidence>